<keyword evidence="2" id="KW-1185">Reference proteome</keyword>
<dbReference type="RefSeq" id="WP_235420938.1">
    <property type="nucleotide sequence ID" value="NZ_JXRP01000018.1"/>
</dbReference>
<dbReference type="EMBL" id="JXRP01000018">
    <property type="protein sequence ID" value="KIL45467.1"/>
    <property type="molecule type" value="Genomic_DNA"/>
</dbReference>
<dbReference type="SUPFAM" id="SSF56784">
    <property type="entry name" value="HAD-like"/>
    <property type="match status" value="1"/>
</dbReference>
<name>A0A0C2V922_9BACL</name>
<dbReference type="InterPro" id="IPR036412">
    <property type="entry name" value="HAD-like_sf"/>
</dbReference>
<comment type="caution">
    <text evidence="1">The sequence shown here is derived from an EMBL/GenBank/DDBJ whole genome shotgun (WGS) entry which is preliminary data.</text>
</comment>
<sequence>MKVAFFDRDGTIIADYPDHEWSEVKHPVFIDGAIPTNPPHSYQSIMIELH</sequence>
<evidence type="ECO:0000313" key="1">
    <source>
        <dbReference type="EMBL" id="KIL45467.1"/>
    </source>
</evidence>
<accession>A0A0C2V922</accession>
<organism evidence="1 2">
    <name type="scientific">Jeotgalibacillus soli</name>
    <dbReference type="NCBI Taxonomy" id="889306"/>
    <lineage>
        <taxon>Bacteria</taxon>
        <taxon>Bacillati</taxon>
        <taxon>Bacillota</taxon>
        <taxon>Bacilli</taxon>
        <taxon>Bacillales</taxon>
        <taxon>Caryophanaceae</taxon>
        <taxon>Jeotgalibacillus</taxon>
    </lineage>
</organism>
<dbReference type="STRING" id="889306.KP78_30110"/>
<dbReference type="AlphaFoldDB" id="A0A0C2V922"/>
<proteinExistence type="predicted"/>
<dbReference type="PATRIC" id="fig|889306.3.peg.3021"/>
<dbReference type="Proteomes" id="UP000031938">
    <property type="component" value="Unassembled WGS sequence"/>
</dbReference>
<evidence type="ECO:0000313" key="2">
    <source>
        <dbReference type="Proteomes" id="UP000031938"/>
    </source>
</evidence>
<reference evidence="1 2" key="1">
    <citation type="submission" date="2015-01" db="EMBL/GenBank/DDBJ databases">
        <title>Genome sequencing of Jeotgalibacillus soli.</title>
        <authorList>
            <person name="Goh K.M."/>
            <person name="Chan K.-G."/>
            <person name="Yaakop A.S."/>
            <person name="Ee R."/>
            <person name="Gan H.M."/>
            <person name="Chan C.S."/>
        </authorList>
    </citation>
    <scope>NUCLEOTIDE SEQUENCE [LARGE SCALE GENOMIC DNA]</scope>
    <source>
        <strain evidence="1 2">P9</strain>
    </source>
</reference>
<gene>
    <name evidence="1" type="ORF">KP78_30110</name>
</gene>
<protein>
    <submittedName>
        <fullName evidence="1">Histidinol-phosphate phosphatase</fullName>
    </submittedName>
</protein>